<dbReference type="EMBL" id="JABDTM020009677">
    <property type="protein sequence ID" value="KAH0821010.1"/>
    <property type="molecule type" value="Genomic_DNA"/>
</dbReference>
<dbReference type="Pfam" id="PF12937">
    <property type="entry name" value="F-box-like"/>
    <property type="match status" value="1"/>
</dbReference>
<sequence length="140" mass="15870">MYQILPFLSAANLVLPDCSTLPVELWAIILRLLDPASLLTAVQTSFYWKRICQGDPVLRSTIRNQLDIERRRQQEEILNPGLLITVTRENGVKSVTSRAPTVPHSIVGFDSREDRKRSAGGPTRRRVMSQRPGPYKSIRC</sequence>
<organism evidence="3 4">
    <name type="scientific">Tenebrio molitor</name>
    <name type="common">Yellow mealworm beetle</name>
    <dbReference type="NCBI Taxonomy" id="7067"/>
    <lineage>
        <taxon>Eukaryota</taxon>
        <taxon>Metazoa</taxon>
        <taxon>Ecdysozoa</taxon>
        <taxon>Arthropoda</taxon>
        <taxon>Hexapoda</taxon>
        <taxon>Insecta</taxon>
        <taxon>Pterygota</taxon>
        <taxon>Neoptera</taxon>
        <taxon>Endopterygota</taxon>
        <taxon>Coleoptera</taxon>
        <taxon>Polyphaga</taxon>
        <taxon>Cucujiformia</taxon>
        <taxon>Tenebrionidae</taxon>
        <taxon>Tenebrio</taxon>
    </lineage>
</organism>
<dbReference type="AlphaFoldDB" id="A0A8J6HUJ4"/>
<dbReference type="Proteomes" id="UP000719412">
    <property type="component" value="Unassembled WGS sequence"/>
</dbReference>
<dbReference type="InterPro" id="IPR001810">
    <property type="entry name" value="F-box_dom"/>
</dbReference>
<dbReference type="InterPro" id="IPR036047">
    <property type="entry name" value="F-box-like_dom_sf"/>
</dbReference>
<feature type="region of interest" description="Disordered" evidence="1">
    <location>
        <begin position="103"/>
        <end position="140"/>
    </location>
</feature>
<gene>
    <name evidence="3" type="ORF">GEV33_001781</name>
</gene>
<accession>A0A8J6HUJ4</accession>
<dbReference type="Gene3D" id="1.20.1280.50">
    <property type="match status" value="1"/>
</dbReference>
<dbReference type="CDD" id="cd09917">
    <property type="entry name" value="F-box_SF"/>
    <property type="match status" value="1"/>
</dbReference>
<dbReference type="SUPFAM" id="SSF81383">
    <property type="entry name" value="F-box domain"/>
    <property type="match status" value="1"/>
</dbReference>
<evidence type="ECO:0000313" key="4">
    <source>
        <dbReference type="Proteomes" id="UP000719412"/>
    </source>
</evidence>
<evidence type="ECO:0000256" key="1">
    <source>
        <dbReference type="SAM" id="MobiDB-lite"/>
    </source>
</evidence>
<feature type="domain" description="F-box" evidence="2">
    <location>
        <begin position="19"/>
        <end position="55"/>
    </location>
</feature>
<reference evidence="3" key="1">
    <citation type="journal article" date="2020" name="J Insects Food Feed">
        <title>The yellow mealworm (Tenebrio molitor) genome: a resource for the emerging insects as food and feed industry.</title>
        <authorList>
            <person name="Eriksson T."/>
            <person name="Andere A."/>
            <person name="Kelstrup H."/>
            <person name="Emery V."/>
            <person name="Picard C."/>
        </authorList>
    </citation>
    <scope>NUCLEOTIDE SEQUENCE</scope>
    <source>
        <strain evidence="3">Stoneville</strain>
        <tissue evidence="3">Whole head</tissue>
    </source>
</reference>
<keyword evidence="4" id="KW-1185">Reference proteome</keyword>
<evidence type="ECO:0000313" key="3">
    <source>
        <dbReference type="EMBL" id="KAH0821010.1"/>
    </source>
</evidence>
<name>A0A8J6HUJ4_TENMO</name>
<proteinExistence type="predicted"/>
<reference evidence="3" key="2">
    <citation type="submission" date="2021-08" db="EMBL/GenBank/DDBJ databases">
        <authorList>
            <person name="Eriksson T."/>
        </authorList>
    </citation>
    <scope>NUCLEOTIDE SEQUENCE</scope>
    <source>
        <strain evidence="3">Stoneville</strain>
        <tissue evidence="3">Whole head</tissue>
    </source>
</reference>
<comment type="caution">
    <text evidence="3">The sequence shown here is derived from an EMBL/GenBank/DDBJ whole genome shotgun (WGS) entry which is preliminary data.</text>
</comment>
<evidence type="ECO:0000259" key="2">
    <source>
        <dbReference type="Pfam" id="PF12937"/>
    </source>
</evidence>
<protein>
    <recommendedName>
        <fullName evidence="2">F-box domain-containing protein</fullName>
    </recommendedName>
</protein>